<dbReference type="WBParaSite" id="Hba_07156">
    <property type="protein sequence ID" value="Hba_07156"/>
    <property type="gene ID" value="Hba_07156"/>
</dbReference>
<sequence>MSNENSIYKIFRLPEIAGWFYYSLADNINIRRYTCCTISGTYCLCATILSTSDNKHEDKQHKPKLVVSHLGHMCCIWILNQNE</sequence>
<dbReference type="Proteomes" id="UP000095283">
    <property type="component" value="Unplaced"/>
</dbReference>
<reference evidence="2" key="1">
    <citation type="submission" date="2016-11" db="UniProtKB">
        <authorList>
            <consortium name="WormBaseParasite"/>
        </authorList>
    </citation>
    <scope>IDENTIFICATION</scope>
</reference>
<evidence type="ECO:0000313" key="1">
    <source>
        <dbReference type="Proteomes" id="UP000095283"/>
    </source>
</evidence>
<organism evidence="1 2">
    <name type="scientific">Heterorhabditis bacteriophora</name>
    <name type="common">Entomopathogenic nematode worm</name>
    <dbReference type="NCBI Taxonomy" id="37862"/>
    <lineage>
        <taxon>Eukaryota</taxon>
        <taxon>Metazoa</taxon>
        <taxon>Ecdysozoa</taxon>
        <taxon>Nematoda</taxon>
        <taxon>Chromadorea</taxon>
        <taxon>Rhabditida</taxon>
        <taxon>Rhabditina</taxon>
        <taxon>Rhabditomorpha</taxon>
        <taxon>Strongyloidea</taxon>
        <taxon>Heterorhabditidae</taxon>
        <taxon>Heterorhabditis</taxon>
    </lineage>
</organism>
<name>A0A1I7WPR2_HETBA</name>
<proteinExistence type="predicted"/>
<keyword evidence="1" id="KW-1185">Reference proteome</keyword>
<accession>A0A1I7WPR2</accession>
<evidence type="ECO:0000313" key="2">
    <source>
        <dbReference type="WBParaSite" id="Hba_07156"/>
    </source>
</evidence>
<protein>
    <submittedName>
        <fullName evidence="2">Ovule protein</fullName>
    </submittedName>
</protein>
<dbReference type="AlphaFoldDB" id="A0A1I7WPR2"/>